<reference evidence="2 3" key="1">
    <citation type="journal article" date="2015" name="Int. J. Syst. Evol. Microbiol.">
        <title>Amycolatopsis rhabdoformis sp. nov., an actinomycete isolated from a tropical forest soil.</title>
        <authorList>
            <person name="Souza W.R."/>
            <person name="Silva R.E."/>
            <person name="Goodfellow M."/>
            <person name="Busarakam K."/>
            <person name="Figueiro F.S."/>
            <person name="Ferreira D."/>
            <person name="Rodrigues-Filho E."/>
            <person name="Moraes L.A.B."/>
            <person name="Zucchi T.D."/>
        </authorList>
    </citation>
    <scope>NUCLEOTIDE SEQUENCE [LARGE SCALE GENOMIC DNA]</scope>
    <source>
        <strain evidence="2 3">NCIMB 14900</strain>
    </source>
</reference>
<sequence>MTDLDDLRGVLALPPAVAFDAVDLAGVMRRGRRRRRLRRLSAAAATVVVLVGVVVGAQLLRPPAEIPVTTLAVSAARPEHGAAAPIGAVVDTGVQDPAGEVVLFFQSTAALHDSSPYELVLGHRTPGGVTAELATGSRAGFPGFHALTAGRPGQDVPLFGYYTGPATRITAEVGGLMYGADTGRVETLSATVFWFPRRDAAVFGGASTLPMNAYSAVGDALPK</sequence>
<dbReference type="RefSeq" id="WP_326835560.1">
    <property type="nucleotide sequence ID" value="NZ_CP142149.1"/>
</dbReference>
<evidence type="ECO:0000313" key="3">
    <source>
        <dbReference type="Proteomes" id="UP001330812"/>
    </source>
</evidence>
<keyword evidence="1" id="KW-0472">Membrane</keyword>
<keyword evidence="1" id="KW-1133">Transmembrane helix</keyword>
<gene>
    <name evidence="2" type="ORF">VSH64_11630</name>
</gene>
<keyword evidence="3" id="KW-1185">Reference proteome</keyword>
<protein>
    <submittedName>
        <fullName evidence="2">Uncharacterized protein</fullName>
    </submittedName>
</protein>
<keyword evidence="1" id="KW-0812">Transmembrane</keyword>
<accession>A0ABZ1IGB1</accession>
<organism evidence="2 3">
    <name type="scientific">Amycolatopsis rhabdoformis</name>
    <dbReference type="NCBI Taxonomy" id="1448059"/>
    <lineage>
        <taxon>Bacteria</taxon>
        <taxon>Bacillati</taxon>
        <taxon>Actinomycetota</taxon>
        <taxon>Actinomycetes</taxon>
        <taxon>Pseudonocardiales</taxon>
        <taxon>Pseudonocardiaceae</taxon>
        <taxon>Amycolatopsis</taxon>
    </lineage>
</organism>
<dbReference type="EMBL" id="CP142149">
    <property type="protein sequence ID" value="WSE32753.1"/>
    <property type="molecule type" value="Genomic_DNA"/>
</dbReference>
<dbReference type="Proteomes" id="UP001330812">
    <property type="component" value="Chromosome"/>
</dbReference>
<evidence type="ECO:0000313" key="2">
    <source>
        <dbReference type="EMBL" id="WSE32753.1"/>
    </source>
</evidence>
<evidence type="ECO:0000256" key="1">
    <source>
        <dbReference type="SAM" id="Phobius"/>
    </source>
</evidence>
<proteinExistence type="predicted"/>
<name>A0ABZ1IGB1_9PSEU</name>
<feature type="transmembrane region" description="Helical" evidence="1">
    <location>
        <begin position="40"/>
        <end position="60"/>
    </location>
</feature>